<keyword evidence="2" id="KW-1185">Reference proteome</keyword>
<comment type="caution">
    <text evidence="1">The sequence shown here is derived from an EMBL/GenBank/DDBJ whole genome shotgun (WGS) entry which is preliminary data.</text>
</comment>
<protein>
    <recommendedName>
        <fullName evidence="3">DUF927 domain-containing protein</fullName>
    </recommendedName>
</protein>
<evidence type="ECO:0000313" key="2">
    <source>
        <dbReference type="Proteomes" id="UP001299235"/>
    </source>
</evidence>
<gene>
    <name evidence="1" type="ORF">LKD42_11560</name>
</gene>
<dbReference type="RefSeq" id="WP_248835787.1">
    <property type="nucleotide sequence ID" value="NZ_JAJEQE010000045.1"/>
</dbReference>
<evidence type="ECO:0008006" key="3">
    <source>
        <dbReference type="Google" id="ProtNLM"/>
    </source>
</evidence>
<dbReference type="Proteomes" id="UP001299235">
    <property type="component" value="Unassembled WGS sequence"/>
</dbReference>
<sequence length="550" mass="63886">MPERNEIAAEKEEFKLNEGYYIGNHKVADFEPYVSKKYVIKDLVSDIETVSYDVKVKKQEGGESKALRVTDFLKIDYFRDFHQSTIMLTNFDKKMLAYKLQKEALKADLVSEVTVRAAPGYYHLNDEPIMVIADKIFSPSEITETVESISEHKWLPEVEYSDDIIRKYIKFMPGVTEVLFYSALSTIIQPLLIETGNIPGFVTALIAPSGHLKTTLARIYTQWTVSTSNLETLFDDRISNDKLTKNIYLAVGLNYLIDDYHKKNREYDKRKYRDRLDAVTRIASENKMAAMIFITAESIEGESIFSEQDRLLEIHIPKMTMELAKYKNALTTMKQEEMASIAQAFAKAVMRDVKKTKELIQGFVQDYQVPEWVDVTTRLGHHIMIILLSEYLFRMLICKGDDRISHLSDLRNALEVNGKKQTKELKRLRSKENERSYILEIFDILENRAQDNSDIHITRDPKQYDENRIGSAYWDISKNVCYITSNNLADILRKRMGHAVSVRKVSEELHDFGVLIEDKDKRSVKFRQRRHYLIDYMALKNVCSYLAGDE</sequence>
<name>A0ABS8EXE4_9FIRM</name>
<accession>A0ABS8EXE4</accession>
<organism evidence="1 2">
    <name type="scientific">Hominisplanchenecus faecis</name>
    <dbReference type="NCBI Taxonomy" id="2885351"/>
    <lineage>
        <taxon>Bacteria</taxon>
        <taxon>Bacillati</taxon>
        <taxon>Bacillota</taxon>
        <taxon>Clostridia</taxon>
        <taxon>Lachnospirales</taxon>
        <taxon>Lachnospiraceae</taxon>
        <taxon>Hominisplanchenecus</taxon>
    </lineage>
</organism>
<dbReference type="EMBL" id="JAJEQE010000045">
    <property type="protein sequence ID" value="MCC2149881.1"/>
    <property type="molecule type" value="Genomic_DNA"/>
</dbReference>
<evidence type="ECO:0000313" key="1">
    <source>
        <dbReference type="EMBL" id="MCC2149881.1"/>
    </source>
</evidence>
<proteinExistence type="predicted"/>
<reference evidence="1 2" key="1">
    <citation type="submission" date="2021-10" db="EMBL/GenBank/DDBJ databases">
        <title>Anaerobic single-cell dispensing facilitates the cultivation of human gut bacteria.</title>
        <authorList>
            <person name="Afrizal A."/>
        </authorList>
    </citation>
    <scope>NUCLEOTIDE SEQUENCE [LARGE SCALE GENOMIC DNA]</scope>
    <source>
        <strain evidence="1 2">CLA-AA-H246</strain>
    </source>
</reference>